<dbReference type="EMBL" id="VDCQ01000071">
    <property type="protein sequence ID" value="TNJ61827.1"/>
    <property type="molecule type" value="Genomic_DNA"/>
</dbReference>
<dbReference type="OrthoDB" id="2677830at2"/>
<accession>A0A5C4T0Q8</accession>
<evidence type="ECO:0000313" key="2">
    <source>
        <dbReference type="Proteomes" id="UP000307943"/>
    </source>
</evidence>
<keyword evidence="2" id="KW-1185">Reference proteome</keyword>
<dbReference type="RefSeq" id="WP_139606632.1">
    <property type="nucleotide sequence ID" value="NZ_VDCQ01000071.1"/>
</dbReference>
<gene>
    <name evidence="1" type="ORF">FE784_33610</name>
</gene>
<dbReference type="Proteomes" id="UP000307943">
    <property type="component" value="Unassembled WGS sequence"/>
</dbReference>
<dbReference type="AlphaFoldDB" id="A0A5C4T0Q8"/>
<evidence type="ECO:0008006" key="3">
    <source>
        <dbReference type="Google" id="ProtNLM"/>
    </source>
</evidence>
<reference evidence="1 2" key="1">
    <citation type="submission" date="2019-05" db="EMBL/GenBank/DDBJ databases">
        <title>We sequenced the genome of Paenibacillus hemerocallicola KCTC 33185 for further insight into its adaptation and study the phylogeny of Paenibacillus.</title>
        <authorList>
            <person name="Narsing Rao M.P."/>
        </authorList>
    </citation>
    <scope>NUCLEOTIDE SEQUENCE [LARGE SCALE GENOMIC DNA]</scope>
    <source>
        <strain evidence="1 2">KCTC 33185</strain>
    </source>
</reference>
<organism evidence="1 2">
    <name type="scientific">Paenibacillus hemerocallicola</name>
    <dbReference type="NCBI Taxonomy" id="1172614"/>
    <lineage>
        <taxon>Bacteria</taxon>
        <taxon>Bacillati</taxon>
        <taxon>Bacillota</taxon>
        <taxon>Bacilli</taxon>
        <taxon>Bacillales</taxon>
        <taxon>Paenibacillaceae</taxon>
        <taxon>Paenibacillus</taxon>
    </lineage>
</organism>
<protein>
    <recommendedName>
        <fullName evidence="3">DUF559 domain-containing protein</fullName>
    </recommendedName>
</protein>
<comment type="caution">
    <text evidence="1">The sequence shown here is derived from an EMBL/GenBank/DDBJ whole genome shotgun (WGS) entry which is preliminary data.</text>
</comment>
<evidence type="ECO:0000313" key="1">
    <source>
        <dbReference type="EMBL" id="TNJ61827.1"/>
    </source>
</evidence>
<proteinExistence type="predicted"/>
<name>A0A5C4T0Q8_9BACL</name>
<sequence>MNFEEAHEAWIRHHVGKRTGERKARLERGHGHGEALFLRNVWWPLRGSLEHVHPEYEVLDWRGRSYFADLAWLPGPIKLLFEIKGFAAHVRDMDRVKFCNELNRETFLHAMGYRVISFAYDDVEQRPDVCVALLRMVLSRYQPHPSPVSRSLLAEKEIVRFAIRNVRPIRPKDVERHFEIDHRTAVHMLQQLCAKGWLQPALSGDGSDSRSDGGAGPVRDRGKRIVKYELVRDVMDLVE</sequence>